<reference evidence="2" key="1">
    <citation type="submission" date="2021-01" db="EMBL/GenBank/DDBJ databases">
        <authorList>
            <person name="Kaushik A."/>
        </authorList>
    </citation>
    <scope>NUCLEOTIDE SEQUENCE</scope>
    <source>
        <strain evidence="2">AG3-T5</strain>
    </source>
</reference>
<evidence type="ECO:0000313" key="3">
    <source>
        <dbReference type="Proteomes" id="UP000663841"/>
    </source>
</evidence>
<comment type="caution">
    <text evidence="2">The sequence shown here is derived from an EMBL/GenBank/DDBJ whole genome shotgun (WGS) entry which is preliminary data.</text>
</comment>
<protein>
    <submittedName>
        <fullName evidence="2">Uncharacterized protein</fullName>
    </submittedName>
</protein>
<feature type="compositionally biased region" description="Basic and acidic residues" evidence="1">
    <location>
        <begin position="372"/>
        <end position="382"/>
    </location>
</feature>
<proteinExistence type="predicted"/>
<feature type="compositionally biased region" description="Basic and acidic residues" evidence="1">
    <location>
        <begin position="335"/>
        <end position="348"/>
    </location>
</feature>
<dbReference type="EMBL" id="CAJMWW010000081">
    <property type="protein sequence ID" value="CAE6426598.1"/>
    <property type="molecule type" value="Genomic_DNA"/>
</dbReference>
<evidence type="ECO:0000256" key="1">
    <source>
        <dbReference type="SAM" id="MobiDB-lite"/>
    </source>
</evidence>
<feature type="region of interest" description="Disordered" evidence="1">
    <location>
        <begin position="318"/>
        <end position="414"/>
    </location>
</feature>
<sequence>MTQQFYQVVGYQGHFRPNYWKPHRDFGDHHEFAQEPHAVEAIAGPKSELWVKKDSEGNEITPFIELIMGVRPHGAISLLIPEDHFDYHIKPAMGWTHRSHSCPDPYPTTMYASLSPIRFESKNELAEMLKNLRPAKAGIKRCDDSKLNKYMKEGDLKPERGMFEQARLLWQILYASRTDLPNIYGLPDLPSGLRLVHFSFTLWIDPLTYNISANEESQVLDFGWYEPSTETVQHYIIEEHASMSKGSLDKADFAHGESTTIPESGIANTLRSLFAGPDPIVLVTHDWARASRFLASHGINTNSPAWYSGVGKLLGFERPPVPGGPTAANRQSSYHRRESNGRYADLDSKAVGNSEHGVKEEEGKPGMTYDLPHGEHERDRRSLSPRSRTRPLARQEDRHHKPIFRPDEEEEEGEIVELAPIPDVYVIDIRDLFIALAVTQRQFIQYPPMANRLGFEVGGWCAGNWARQFSDVLTMLVGGSPIHRRIEEFRKTPGVTPQARRTGVPTVLEGIAGHGATKEQVQAAWGDSSEEEYDD</sequence>
<organism evidence="2 3">
    <name type="scientific">Rhizoctonia solani</name>
    <dbReference type="NCBI Taxonomy" id="456999"/>
    <lineage>
        <taxon>Eukaryota</taxon>
        <taxon>Fungi</taxon>
        <taxon>Dikarya</taxon>
        <taxon>Basidiomycota</taxon>
        <taxon>Agaricomycotina</taxon>
        <taxon>Agaricomycetes</taxon>
        <taxon>Cantharellales</taxon>
        <taxon>Ceratobasidiaceae</taxon>
        <taxon>Rhizoctonia</taxon>
    </lineage>
</organism>
<gene>
    <name evidence="2" type="ORF">RDB_LOCUS57701</name>
</gene>
<accession>A0A8H3AHT1</accession>
<name>A0A8H3AHT1_9AGAM</name>
<dbReference type="AlphaFoldDB" id="A0A8H3AHT1"/>
<dbReference type="Proteomes" id="UP000663841">
    <property type="component" value="Unassembled WGS sequence"/>
</dbReference>
<evidence type="ECO:0000313" key="2">
    <source>
        <dbReference type="EMBL" id="CAE6426598.1"/>
    </source>
</evidence>